<reference evidence="2" key="1">
    <citation type="submission" date="2018-05" db="EMBL/GenBank/DDBJ databases">
        <authorList>
            <person name="Lanie J.A."/>
            <person name="Ng W.-L."/>
            <person name="Kazmierczak K.M."/>
            <person name="Andrzejewski T.M."/>
            <person name="Davidsen T.M."/>
            <person name="Wayne K.J."/>
            <person name="Tettelin H."/>
            <person name="Glass J.I."/>
            <person name="Rusch D."/>
            <person name="Podicherti R."/>
            <person name="Tsui H.-C.T."/>
            <person name="Winkler M.E."/>
        </authorList>
    </citation>
    <scope>NUCLEOTIDE SEQUENCE</scope>
</reference>
<name>A0A382CKL8_9ZZZZ</name>
<proteinExistence type="predicted"/>
<dbReference type="EMBL" id="UINC01034850">
    <property type="protein sequence ID" value="SVB26332.1"/>
    <property type="molecule type" value="Genomic_DNA"/>
</dbReference>
<feature type="compositionally biased region" description="Acidic residues" evidence="1">
    <location>
        <begin position="1"/>
        <end position="11"/>
    </location>
</feature>
<feature type="non-terminal residue" evidence="2">
    <location>
        <position position="270"/>
    </location>
</feature>
<gene>
    <name evidence="2" type="ORF">METZ01_LOCUS179186</name>
</gene>
<dbReference type="AlphaFoldDB" id="A0A382CKL8"/>
<accession>A0A382CKL8</accession>
<evidence type="ECO:0000313" key="2">
    <source>
        <dbReference type="EMBL" id="SVB26332.1"/>
    </source>
</evidence>
<feature type="region of interest" description="Disordered" evidence="1">
    <location>
        <begin position="1"/>
        <end position="33"/>
    </location>
</feature>
<organism evidence="2">
    <name type="scientific">marine metagenome</name>
    <dbReference type="NCBI Taxonomy" id="408172"/>
    <lineage>
        <taxon>unclassified sequences</taxon>
        <taxon>metagenomes</taxon>
        <taxon>ecological metagenomes</taxon>
    </lineage>
</organism>
<evidence type="ECO:0000256" key="1">
    <source>
        <dbReference type="SAM" id="MobiDB-lite"/>
    </source>
</evidence>
<sequence length="270" mass="30921">MSTSEIPEEIPDQPASQEVEASEPASPDATPNRMTWMEDTLEWGVRAQPGKHGLTMRDINTGIYGDVPDESQDMSRRPRGAFPIPGVPRTDLYTLNHKVELWADNAVDLYEEAIQRRWMAHIDIPWESMDPHSEEVELATRQLCTELAQQASIETDVIGQWLHHMNYAYHEVKTFLASELFDSGRHYAAFRQRALANGGGLGLESPGHMNRRLLECRAGWTETALYLYILRGTLTLLLYRYGESYAQDRAEKLLFRMCMQDKSRHMAYGM</sequence>
<evidence type="ECO:0008006" key="3">
    <source>
        <dbReference type="Google" id="ProtNLM"/>
    </source>
</evidence>
<protein>
    <recommendedName>
        <fullName evidence="3">Ferritin-like domain-containing protein</fullName>
    </recommendedName>
</protein>